<dbReference type="AlphaFoldDB" id="E3JCB5"/>
<reference evidence="1 2" key="1">
    <citation type="submission" date="2010-10" db="EMBL/GenBank/DDBJ databases">
        <title>Complete sequence of Frankia sp. EuI1c.</title>
        <authorList>
            <consortium name="US DOE Joint Genome Institute"/>
            <person name="Lucas S."/>
            <person name="Copeland A."/>
            <person name="Lapidus A."/>
            <person name="Cheng J.-F."/>
            <person name="Bruce D."/>
            <person name="Goodwin L."/>
            <person name="Pitluck S."/>
            <person name="Chertkov O."/>
            <person name="Detter J.C."/>
            <person name="Han C."/>
            <person name="Tapia R."/>
            <person name="Land M."/>
            <person name="Hauser L."/>
            <person name="Jeffries C."/>
            <person name="Kyrpides N."/>
            <person name="Ivanova N."/>
            <person name="Mikhailova N."/>
            <person name="Beauchemin N."/>
            <person name="Sen A."/>
            <person name="Sur S.A."/>
            <person name="Gtari M."/>
            <person name="Wall L."/>
            <person name="Tisa L."/>
            <person name="Woyke T."/>
        </authorList>
    </citation>
    <scope>NUCLEOTIDE SEQUENCE [LARGE SCALE GENOMIC DNA]</scope>
    <source>
        <strain evidence="2">DSM 45817 / CECT 9037 / EuI1c</strain>
    </source>
</reference>
<dbReference type="Gene3D" id="1.20.1260.10">
    <property type="match status" value="1"/>
</dbReference>
<gene>
    <name evidence="1" type="ordered locus">FraEuI1c_6735</name>
</gene>
<dbReference type="eggNOG" id="ENOG503412A">
    <property type="taxonomic scope" value="Bacteria"/>
</dbReference>
<evidence type="ECO:0000313" key="2">
    <source>
        <dbReference type="Proteomes" id="UP000002484"/>
    </source>
</evidence>
<proteinExistence type="predicted"/>
<dbReference type="Proteomes" id="UP000002484">
    <property type="component" value="Chromosome"/>
</dbReference>
<sequence length="240" mass="27159">MSAVRTSGESGRPQGSAAPNKFYDALVTTIEQARAALPDEEATFFNRPMSEPELIEWLCFQAYYEKRAAEFIGRWLADTPELDAFTLLARQVRDEARHYQLLMRALDRRGVSSLDRWKPEPEWEEWIDGWYPSGADTIERVAAHNVTGEIGAANAMLAVKPRLPADVAAAIDKILPDEQFHMRLGRTVLARYCVDDEARERVRHRARRTFELEQAGRAAYNRRMATLGLADPDATTPPLA</sequence>
<dbReference type="InterPro" id="IPR009078">
    <property type="entry name" value="Ferritin-like_SF"/>
</dbReference>
<evidence type="ECO:0000313" key="1">
    <source>
        <dbReference type="EMBL" id="ADP84704.1"/>
    </source>
</evidence>
<name>E3JCB5_PSEI1</name>
<dbReference type="STRING" id="298654.FraEuI1c_6735"/>
<keyword evidence="2" id="KW-1185">Reference proteome</keyword>
<organism evidence="1 2">
    <name type="scientific">Pseudofrankia inefficax (strain DSM 45817 / CECT 9037 / DDB 130130 / EuI1c)</name>
    <name type="common">Frankia inefficax</name>
    <dbReference type="NCBI Taxonomy" id="298654"/>
    <lineage>
        <taxon>Bacteria</taxon>
        <taxon>Bacillati</taxon>
        <taxon>Actinomycetota</taxon>
        <taxon>Actinomycetes</taxon>
        <taxon>Frankiales</taxon>
        <taxon>Frankiaceae</taxon>
        <taxon>Pseudofrankia</taxon>
    </lineage>
</organism>
<dbReference type="SUPFAM" id="SSF47240">
    <property type="entry name" value="Ferritin-like"/>
    <property type="match status" value="1"/>
</dbReference>
<dbReference type="RefSeq" id="WP_013427815.1">
    <property type="nucleotide sequence ID" value="NC_014666.1"/>
</dbReference>
<evidence type="ECO:0008006" key="3">
    <source>
        <dbReference type="Google" id="ProtNLM"/>
    </source>
</evidence>
<dbReference type="EMBL" id="CP002299">
    <property type="protein sequence ID" value="ADP84704.1"/>
    <property type="molecule type" value="Genomic_DNA"/>
</dbReference>
<dbReference type="InParanoid" id="E3JCB5"/>
<dbReference type="KEGG" id="fri:FraEuI1c_6735"/>
<protein>
    <recommendedName>
        <fullName evidence="3">Ferritin-like domain-containing protein</fullName>
    </recommendedName>
</protein>
<dbReference type="HOGENOM" id="CLU_1155096_0_0_11"/>
<accession>E3JCB5</accession>
<dbReference type="InterPro" id="IPR012347">
    <property type="entry name" value="Ferritin-like"/>
</dbReference>